<reference evidence="1" key="1">
    <citation type="submission" date="2013-05" db="EMBL/GenBank/DDBJ databases">
        <authorList>
            <person name="Yim A.K.Y."/>
            <person name="Chan T.F."/>
            <person name="Ji K.M."/>
            <person name="Liu X.Y."/>
            <person name="Zhou J.W."/>
            <person name="Li R.Q."/>
            <person name="Yang K.Y."/>
            <person name="Li J."/>
            <person name="Li M."/>
            <person name="Law P.T.W."/>
            <person name="Wu Y.L."/>
            <person name="Cai Z.L."/>
            <person name="Qin H."/>
            <person name="Bao Y."/>
            <person name="Leung R.K.K."/>
            <person name="Ng P.K.S."/>
            <person name="Zou J."/>
            <person name="Zhong X.J."/>
            <person name="Ran P.X."/>
            <person name="Zhong N.S."/>
            <person name="Liu Z.G."/>
            <person name="Tsui S.K.W."/>
        </authorList>
    </citation>
    <scope>NUCLEOTIDE SEQUENCE</scope>
    <source>
        <strain evidence="1">Derf</strain>
        <tissue evidence="1">Whole organism</tissue>
    </source>
</reference>
<comment type="caution">
    <text evidence="1">The sequence shown here is derived from an EMBL/GenBank/DDBJ whole genome shotgun (WGS) entry which is preliminary data.</text>
</comment>
<reference evidence="1" key="2">
    <citation type="journal article" date="2022" name="Res Sq">
        <title>Comparative Genomics Reveals Insights into the Divergent Evolution of Astigmatic Mites and Household Pest Adaptations.</title>
        <authorList>
            <person name="Xiong Q."/>
            <person name="Wan A.T.-Y."/>
            <person name="Liu X.-Y."/>
            <person name="Fung C.S.-H."/>
            <person name="Xiao X."/>
            <person name="Malainual N."/>
            <person name="Hou J."/>
            <person name="Wang L."/>
            <person name="Wang M."/>
            <person name="Yang K."/>
            <person name="Cui Y."/>
            <person name="Leung E."/>
            <person name="Nong W."/>
            <person name="Shin S.-K."/>
            <person name="Au S."/>
            <person name="Jeong K.Y."/>
            <person name="Chew F.T."/>
            <person name="Hui J."/>
            <person name="Leung T.F."/>
            <person name="Tungtrongchitr A."/>
            <person name="Zhong N."/>
            <person name="Liu Z."/>
            <person name="Tsui S."/>
        </authorList>
    </citation>
    <scope>NUCLEOTIDE SEQUENCE</scope>
    <source>
        <strain evidence="1">Derf</strain>
        <tissue evidence="1">Whole organism</tissue>
    </source>
</reference>
<name>A0A922HNA3_DERFA</name>
<dbReference type="AlphaFoldDB" id="A0A922HNA3"/>
<evidence type="ECO:0000313" key="1">
    <source>
        <dbReference type="EMBL" id="KAH9497901.1"/>
    </source>
</evidence>
<keyword evidence="2" id="KW-1185">Reference proteome</keyword>
<accession>A0A922HNA3</accession>
<gene>
    <name evidence="1" type="ORF">DERF_013845</name>
</gene>
<dbReference type="EMBL" id="ASGP02000007">
    <property type="protein sequence ID" value="KAH9497901.1"/>
    <property type="molecule type" value="Genomic_DNA"/>
</dbReference>
<sequence length="84" mass="10130">MINESVHWIHQSLIGFSFSTTFELSFENWESMVIVERKKNPYYNHRTDPWKKTNQEKAMYTNFRFGLVPKPITVIIIILNRMVH</sequence>
<organism evidence="1 2">
    <name type="scientific">Dermatophagoides farinae</name>
    <name type="common">American house dust mite</name>
    <dbReference type="NCBI Taxonomy" id="6954"/>
    <lineage>
        <taxon>Eukaryota</taxon>
        <taxon>Metazoa</taxon>
        <taxon>Ecdysozoa</taxon>
        <taxon>Arthropoda</taxon>
        <taxon>Chelicerata</taxon>
        <taxon>Arachnida</taxon>
        <taxon>Acari</taxon>
        <taxon>Acariformes</taxon>
        <taxon>Sarcoptiformes</taxon>
        <taxon>Astigmata</taxon>
        <taxon>Psoroptidia</taxon>
        <taxon>Analgoidea</taxon>
        <taxon>Pyroglyphidae</taxon>
        <taxon>Dermatophagoidinae</taxon>
        <taxon>Dermatophagoides</taxon>
    </lineage>
</organism>
<protein>
    <submittedName>
        <fullName evidence="1">Uncharacterized protein</fullName>
    </submittedName>
</protein>
<dbReference type="Proteomes" id="UP000790347">
    <property type="component" value="Unassembled WGS sequence"/>
</dbReference>
<proteinExistence type="predicted"/>
<evidence type="ECO:0000313" key="2">
    <source>
        <dbReference type="Proteomes" id="UP000790347"/>
    </source>
</evidence>